<dbReference type="EMBL" id="BMWV01000012">
    <property type="protein sequence ID" value="GGY58636.1"/>
    <property type="molecule type" value="Genomic_DNA"/>
</dbReference>
<proteinExistence type="inferred from homology"/>
<dbReference type="Pfam" id="PF01337">
    <property type="entry name" value="Barstar"/>
    <property type="match status" value="1"/>
</dbReference>
<evidence type="ECO:0000313" key="4">
    <source>
        <dbReference type="Proteomes" id="UP000628442"/>
    </source>
</evidence>
<dbReference type="Proteomes" id="UP000628442">
    <property type="component" value="Unassembled WGS sequence"/>
</dbReference>
<comment type="similarity">
    <text evidence="1">Belongs to the barstar family.</text>
</comment>
<organism evidence="3 4">
    <name type="scientific">Pseudoduganella albidiflava</name>
    <dbReference type="NCBI Taxonomy" id="321983"/>
    <lineage>
        <taxon>Bacteria</taxon>
        <taxon>Pseudomonadati</taxon>
        <taxon>Pseudomonadota</taxon>
        <taxon>Betaproteobacteria</taxon>
        <taxon>Burkholderiales</taxon>
        <taxon>Oxalobacteraceae</taxon>
        <taxon>Telluria group</taxon>
        <taxon>Pseudoduganella</taxon>
    </lineage>
</organism>
<reference evidence="3" key="2">
    <citation type="submission" date="2022-12" db="EMBL/GenBank/DDBJ databases">
        <authorList>
            <person name="Sun Q."/>
            <person name="Kim S."/>
        </authorList>
    </citation>
    <scope>NUCLEOTIDE SEQUENCE</scope>
    <source>
        <strain evidence="3">KCTC 12343</strain>
    </source>
</reference>
<gene>
    <name evidence="3" type="ORF">GCM10007387_46480</name>
</gene>
<reference evidence="3" key="1">
    <citation type="journal article" date="2014" name="Int. J. Syst. Evol. Microbiol.">
        <title>Complete genome sequence of Corynebacterium casei LMG S-19264T (=DSM 44701T), isolated from a smear-ripened cheese.</title>
        <authorList>
            <consortium name="US DOE Joint Genome Institute (JGI-PGF)"/>
            <person name="Walter F."/>
            <person name="Albersmeier A."/>
            <person name="Kalinowski J."/>
            <person name="Ruckert C."/>
        </authorList>
    </citation>
    <scope>NUCLEOTIDE SEQUENCE</scope>
    <source>
        <strain evidence="3">KCTC 12343</strain>
    </source>
</reference>
<accession>A0AA87Y104</accession>
<feature type="domain" description="Barstar (barnase inhibitor)" evidence="2">
    <location>
        <begin position="4"/>
        <end position="83"/>
    </location>
</feature>
<evidence type="ECO:0000313" key="3">
    <source>
        <dbReference type="EMBL" id="GGY58636.1"/>
    </source>
</evidence>
<comment type="caution">
    <text evidence="3">The sequence shown here is derived from an EMBL/GenBank/DDBJ whole genome shotgun (WGS) entry which is preliminary data.</text>
</comment>
<evidence type="ECO:0000259" key="2">
    <source>
        <dbReference type="Pfam" id="PF01337"/>
    </source>
</evidence>
<name>A0AA87Y104_9BURK</name>
<dbReference type="SUPFAM" id="SSF52038">
    <property type="entry name" value="Barstar-related"/>
    <property type="match status" value="1"/>
</dbReference>
<sequence>MQMELELDGQAIRSEADFHAAIMAALPFPHYYGRNLDALWDVLSTDVERPVRMVWRHSAFSREAMGERFDTIVSILRDVERQDVELNFSGRFSLVLD</sequence>
<dbReference type="AlphaFoldDB" id="A0AA87Y104"/>
<dbReference type="InterPro" id="IPR000468">
    <property type="entry name" value="Barstar"/>
</dbReference>
<dbReference type="InterPro" id="IPR035905">
    <property type="entry name" value="Barstar-like_sf"/>
</dbReference>
<dbReference type="CDD" id="cd05142">
    <property type="entry name" value="Barstar"/>
    <property type="match status" value="1"/>
</dbReference>
<dbReference type="Gene3D" id="3.30.370.10">
    <property type="entry name" value="Barstar-like"/>
    <property type="match status" value="1"/>
</dbReference>
<evidence type="ECO:0000256" key="1">
    <source>
        <dbReference type="ARBA" id="ARBA00006845"/>
    </source>
</evidence>
<protein>
    <submittedName>
        <fullName evidence="3">Barnase inhibitor</fullName>
    </submittedName>
</protein>